<evidence type="ECO:0000313" key="2">
    <source>
        <dbReference type="EMBL" id="KAG6447858.1"/>
    </source>
</evidence>
<organism evidence="2 3">
    <name type="scientific">Manduca sexta</name>
    <name type="common">Tobacco hawkmoth</name>
    <name type="synonym">Tobacco hornworm</name>
    <dbReference type="NCBI Taxonomy" id="7130"/>
    <lineage>
        <taxon>Eukaryota</taxon>
        <taxon>Metazoa</taxon>
        <taxon>Ecdysozoa</taxon>
        <taxon>Arthropoda</taxon>
        <taxon>Hexapoda</taxon>
        <taxon>Insecta</taxon>
        <taxon>Pterygota</taxon>
        <taxon>Neoptera</taxon>
        <taxon>Endopterygota</taxon>
        <taxon>Lepidoptera</taxon>
        <taxon>Glossata</taxon>
        <taxon>Ditrysia</taxon>
        <taxon>Bombycoidea</taxon>
        <taxon>Sphingidae</taxon>
        <taxon>Sphinginae</taxon>
        <taxon>Sphingini</taxon>
        <taxon>Manduca</taxon>
    </lineage>
</organism>
<reference evidence="2" key="2">
    <citation type="submission" date="2020-12" db="EMBL/GenBank/DDBJ databases">
        <authorList>
            <person name="Kanost M."/>
        </authorList>
    </citation>
    <scope>NUCLEOTIDE SEQUENCE</scope>
</reference>
<evidence type="ECO:0000256" key="1">
    <source>
        <dbReference type="SAM" id="MobiDB-lite"/>
    </source>
</evidence>
<keyword evidence="3" id="KW-1185">Reference proteome</keyword>
<protein>
    <submittedName>
        <fullName evidence="2">Uncharacterized protein</fullName>
    </submittedName>
</protein>
<accession>A0A922CJG1</accession>
<dbReference type="Proteomes" id="UP000791440">
    <property type="component" value="Unassembled WGS sequence"/>
</dbReference>
<sequence length="161" mass="17325">MLLQQSSPGPSGAASPKLVPSPRPNVSPRLTGSPNLSDGASSSNSPKLGTNSPSLGNNSPKLGTNSPSFGTNSPNLGASPKYGSPRIGGSPRPGRTAVEDEAALERLQTELKEGWTVHTGRDGRLYYCKKITMWFHSVKQYENDQVPRRTRAENLMLYIFD</sequence>
<evidence type="ECO:0000313" key="3">
    <source>
        <dbReference type="Proteomes" id="UP000791440"/>
    </source>
</evidence>
<comment type="caution">
    <text evidence="2">The sequence shown here is derived from an EMBL/GenBank/DDBJ whole genome shotgun (WGS) entry which is preliminary data.</text>
</comment>
<gene>
    <name evidence="2" type="ORF">O3G_MSEX005219</name>
</gene>
<feature type="compositionally biased region" description="Polar residues" evidence="1">
    <location>
        <begin position="28"/>
        <end position="76"/>
    </location>
</feature>
<feature type="compositionally biased region" description="Low complexity" evidence="1">
    <location>
        <begin position="83"/>
        <end position="95"/>
    </location>
</feature>
<feature type="compositionally biased region" description="Low complexity" evidence="1">
    <location>
        <begin position="1"/>
        <end position="16"/>
    </location>
</feature>
<name>A0A922CJG1_MANSE</name>
<proteinExistence type="predicted"/>
<reference evidence="2" key="1">
    <citation type="journal article" date="2016" name="Insect Biochem. Mol. Biol.">
        <title>Multifaceted biological insights from a draft genome sequence of the tobacco hornworm moth, Manduca sexta.</title>
        <authorList>
            <person name="Kanost M.R."/>
            <person name="Arrese E.L."/>
            <person name="Cao X."/>
            <person name="Chen Y.R."/>
            <person name="Chellapilla S."/>
            <person name="Goldsmith M.R."/>
            <person name="Grosse-Wilde E."/>
            <person name="Heckel D.G."/>
            <person name="Herndon N."/>
            <person name="Jiang H."/>
            <person name="Papanicolaou A."/>
            <person name="Qu J."/>
            <person name="Soulages J.L."/>
            <person name="Vogel H."/>
            <person name="Walters J."/>
            <person name="Waterhouse R.M."/>
            <person name="Ahn S.J."/>
            <person name="Almeida F.C."/>
            <person name="An C."/>
            <person name="Aqrawi P."/>
            <person name="Bretschneider A."/>
            <person name="Bryant W.B."/>
            <person name="Bucks S."/>
            <person name="Chao H."/>
            <person name="Chevignon G."/>
            <person name="Christen J.M."/>
            <person name="Clarke D.F."/>
            <person name="Dittmer N.T."/>
            <person name="Ferguson L.C.F."/>
            <person name="Garavelou S."/>
            <person name="Gordon K.H.J."/>
            <person name="Gunaratna R.T."/>
            <person name="Han Y."/>
            <person name="Hauser F."/>
            <person name="He Y."/>
            <person name="Heidel-Fischer H."/>
            <person name="Hirsh A."/>
            <person name="Hu Y."/>
            <person name="Jiang H."/>
            <person name="Kalra D."/>
            <person name="Klinner C."/>
            <person name="Konig C."/>
            <person name="Kovar C."/>
            <person name="Kroll A.R."/>
            <person name="Kuwar S.S."/>
            <person name="Lee S.L."/>
            <person name="Lehman R."/>
            <person name="Li K."/>
            <person name="Li Z."/>
            <person name="Liang H."/>
            <person name="Lovelace S."/>
            <person name="Lu Z."/>
            <person name="Mansfield J.H."/>
            <person name="McCulloch K.J."/>
            <person name="Mathew T."/>
            <person name="Morton B."/>
            <person name="Muzny D.M."/>
            <person name="Neunemann D."/>
            <person name="Ongeri F."/>
            <person name="Pauchet Y."/>
            <person name="Pu L.L."/>
            <person name="Pyrousis I."/>
            <person name="Rao X.J."/>
            <person name="Redding A."/>
            <person name="Roesel C."/>
            <person name="Sanchez-Gracia A."/>
            <person name="Schaack S."/>
            <person name="Shukla A."/>
            <person name="Tetreau G."/>
            <person name="Wang Y."/>
            <person name="Xiong G.H."/>
            <person name="Traut W."/>
            <person name="Walsh T.K."/>
            <person name="Worley K.C."/>
            <person name="Wu D."/>
            <person name="Wu W."/>
            <person name="Wu Y.Q."/>
            <person name="Zhang X."/>
            <person name="Zou Z."/>
            <person name="Zucker H."/>
            <person name="Briscoe A.D."/>
            <person name="Burmester T."/>
            <person name="Clem R.J."/>
            <person name="Feyereisen R."/>
            <person name="Grimmelikhuijzen C.J.P."/>
            <person name="Hamodrakas S.J."/>
            <person name="Hansson B.S."/>
            <person name="Huguet E."/>
            <person name="Jermiin L.S."/>
            <person name="Lan Q."/>
            <person name="Lehman H.K."/>
            <person name="Lorenzen M."/>
            <person name="Merzendorfer H."/>
            <person name="Michalopoulos I."/>
            <person name="Morton D.B."/>
            <person name="Muthukrishnan S."/>
            <person name="Oakeshott J.G."/>
            <person name="Palmer W."/>
            <person name="Park Y."/>
            <person name="Passarelli A.L."/>
            <person name="Rozas J."/>
            <person name="Schwartz L.M."/>
            <person name="Smith W."/>
            <person name="Southgate A."/>
            <person name="Vilcinskas A."/>
            <person name="Vogt R."/>
            <person name="Wang P."/>
            <person name="Werren J."/>
            <person name="Yu X.Q."/>
            <person name="Zhou J.J."/>
            <person name="Brown S.J."/>
            <person name="Scherer S.E."/>
            <person name="Richards S."/>
            <person name="Blissard G.W."/>
        </authorList>
    </citation>
    <scope>NUCLEOTIDE SEQUENCE</scope>
</reference>
<dbReference type="AlphaFoldDB" id="A0A922CJG1"/>
<dbReference type="EMBL" id="JH668350">
    <property type="protein sequence ID" value="KAG6447858.1"/>
    <property type="molecule type" value="Genomic_DNA"/>
</dbReference>
<feature type="region of interest" description="Disordered" evidence="1">
    <location>
        <begin position="1"/>
        <end position="98"/>
    </location>
</feature>